<evidence type="ECO:0000313" key="2">
    <source>
        <dbReference type="Proteomes" id="UP001055156"/>
    </source>
</evidence>
<comment type="caution">
    <text evidence="1">The sequence shown here is derived from an EMBL/GenBank/DDBJ whole genome shotgun (WGS) entry which is preliminary data.</text>
</comment>
<organism evidence="1 2">
    <name type="scientific">Methylobacterium organophilum</name>
    <dbReference type="NCBI Taxonomy" id="410"/>
    <lineage>
        <taxon>Bacteria</taxon>
        <taxon>Pseudomonadati</taxon>
        <taxon>Pseudomonadota</taxon>
        <taxon>Alphaproteobacteria</taxon>
        <taxon>Hyphomicrobiales</taxon>
        <taxon>Methylobacteriaceae</taxon>
        <taxon>Methylobacterium</taxon>
    </lineage>
</organism>
<dbReference type="SUPFAM" id="SSF54909">
    <property type="entry name" value="Dimeric alpha+beta barrel"/>
    <property type="match status" value="1"/>
</dbReference>
<reference evidence="1" key="2">
    <citation type="submission" date="2021-08" db="EMBL/GenBank/DDBJ databases">
        <authorList>
            <person name="Tani A."/>
            <person name="Ola A."/>
            <person name="Ogura Y."/>
            <person name="Katsura K."/>
            <person name="Hayashi T."/>
        </authorList>
    </citation>
    <scope>NUCLEOTIDE SEQUENCE</scope>
    <source>
        <strain evidence="1">NBRC 15689</strain>
    </source>
</reference>
<protein>
    <recommendedName>
        <fullName evidence="3">ABM domain-containing protein</fullName>
    </recommendedName>
</protein>
<dbReference type="Gene3D" id="3.30.70.100">
    <property type="match status" value="1"/>
</dbReference>
<dbReference type="InterPro" id="IPR011008">
    <property type="entry name" value="Dimeric_a/b-barrel"/>
</dbReference>
<accession>A0ABQ4T9R2</accession>
<proteinExistence type="predicted"/>
<dbReference type="EMBL" id="BPQV01000010">
    <property type="protein sequence ID" value="GJE28407.1"/>
    <property type="molecule type" value="Genomic_DNA"/>
</dbReference>
<keyword evidence="2" id="KW-1185">Reference proteome</keyword>
<reference evidence="1" key="1">
    <citation type="journal article" date="2021" name="Front. Microbiol.">
        <title>Comprehensive Comparative Genomics and Phenotyping of Methylobacterium Species.</title>
        <authorList>
            <person name="Alessa O."/>
            <person name="Ogura Y."/>
            <person name="Fujitani Y."/>
            <person name="Takami H."/>
            <person name="Hayashi T."/>
            <person name="Sahin N."/>
            <person name="Tani A."/>
        </authorList>
    </citation>
    <scope>NUCLEOTIDE SEQUENCE</scope>
    <source>
        <strain evidence="1">NBRC 15689</strain>
    </source>
</reference>
<sequence length="115" mass="12576">MNLLREGGIAYGVLLYDRFEPDTLDEAYVQQVQGLLDRVLSMPGAISFMGYRSLAGSPNTISFTEFDTVEDAQRAAASEELQAVFKAMEATGTRPTLLVMERSPLTPNPIMASGR</sequence>
<dbReference type="Proteomes" id="UP001055156">
    <property type="component" value="Unassembled WGS sequence"/>
</dbReference>
<gene>
    <name evidence="1" type="ORF">LKMONMHP_3278</name>
</gene>
<evidence type="ECO:0008006" key="3">
    <source>
        <dbReference type="Google" id="ProtNLM"/>
    </source>
</evidence>
<name>A0ABQ4T9R2_METOR</name>
<evidence type="ECO:0000313" key="1">
    <source>
        <dbReference type="EMBL" id="GJE28407.1"/>
    </source>
</evidence>